<dbReference type="PANTHER" id="PTHR43649">
    <property type="entry name" value="ARABINOSE-BINDING PROTEIN-RELATED"/>
    <property type="match status" value="1"/>
</dbReference>
<dbReference type="Gene3D" id="3.40.190.10">
    <property type="entry name" value="Periplasmic binding protein-like II"/>
    <property type="match status" value="2"/>
</dbReference>
<protein>
    <recommendedName>
        <fullName evidence="3">Extracellular solute-binding protein</fullName>
    </recommendedName>
</protein>
<proteinExistence type="predicted"/>
<gene>
    <name evidence="1" type="ORF">H9761_18015</name>
</gene>
<reference evidence="1" key="2">
    <citation type="submission" date="2021-04" db="EMBL/GenBank/DDBJ databases">
        <authorList>
            <person name="Gilroy R."/>
        </authorList>
    </citation>
    <scope>NUCLEOTIDE SEQUENCE</scope>
    <source>
        <strain evidence="1">USAMLcec2-132</strain>
    </source>
</reference>
<sequence>MKKTSVIAAAAAVVVVIAAVGAAFVAMRPASGAGAETAAATGETEAVSSGTAEGNVTFDWFLTASALPEIWDLEQPIFREITAATGCTPAVTIPAEDADTKLNLMITNNDLPDLMTLNNDDLIYELIEADLVWDLGEFMETYLPDSHIFTDYPEDIKNEVIRRYGGWYFYSSHMVSDDAAEIWGYPEGTEDYYEAQKYSDQFSIFINAAYAQQLGIDVKSIDTEEKLLEVMQQFADADLKNEAGADVYTLAIPMEALEEMNMRPLKYQFGTLPYDEEGNFRSEYYAPQYRHAVEFLNQCYRLGYLDQNIMTLDGTSYNTLCNSGRAAVMIGGIAGLGVGHDSEWETPEPVLSSTGDMPVFPVRGNTGIGWLRTFVSKDCENPEAIARFIDYMSSREGMLIHMYGIEGEDYTWDENGMLHRTESGGEKVEDGVSGMYGFYAFHHTNFSRSVEYVDLSAVSDLQTSLGTSDKVFKYNTSLFDLPAGYVEAGSDYAFIKNEVDSYVESELPKLMMAESEEAFDAMYEEFIQSLNDMDLPKYDEYVNIAVQEAAAEAGVDLKEEQPGK</sequence>
<evidence type="ECO:0000313" key="1">
    <source>
        <dbReference type="EMBL" id="HJC25562.1"/>
    </source>
</evidence>
<dbReference type="InterPro" id="IPR050490">
    <property type="entry name" value="Bact_solute-bd_prot1"/>
</dbReference>
<dbReference type="EMBL" id="DWWS01000067">
    <property type="protein sequence ID" value="HJC25562.1"/>
    <property type="molecule type" value="Genomic_DNA"/>
</dbReference>
<name>A0A9D2SSI0_9FIRM</name>
<dbReference type="AlphaFoldDB" id="A0A9D2SSI0"/>
<dbReference type="InterPro" id="IPR006059">
    <property type="entry name" value="SBP"/>
</dbReference>
<reference evidence="1" key="1">
    <citation type="journal article" date="2021" name="PeerJ">
        <title>Extensive microbial diversity within the chicken gut microbiome revealed by metagenomics and culture.</title>
        <authorList>
            <person name="Gilroy R."/>
            <person name="Ravi A."/>
            <person name="Getino M."/>
            <person name="Pursley I."/>
            <person name="Horton D.L."/>
            <person name="Alikhan N.F."/>
            <person name="Baker D."/>
            <person name="Gharbi K."/>
            <person name="Hall N."/>
            <person name="Watson M."/>
            <person name="Adriaenssens E.M."/>
            <person name="Foster-Nyarko E."/>
            <person name="Jarju S."/>
            <person name="Secka A."/>
            <person name="Antonio M."/>
            <person name="Oren A."/>
            <person name="Chaudhuri R.R."/>
            <person name="La Ragione R."/>
            <person name="Hildebrand F."/>
            <person name="Pallen M.J."/>
        </authorList>
    </citation>
    <scope>NUCLEOTIDE SEQUENCE</scope>
    <source>
        <strain evidence="1">USAMLcec2-132</strain>
    </source>
</reference>
<evidence type="ECO:0000313" key="2">
    <source>
        <dbReference type="Proteomes" id="UP000823891"/>
    </source>
</evidence>
<dbReference type="Pfam" id="PF01547">
    <property type="entry name" value="SBP_bac_1"/>
    <property type="match status" value="1"/>
</dbReference>
<dbReference type="PANTHER" id="PTHR43649:SF12">
    <property type="entry name" value="DIACETYLCHITOBIOSE BINDING PROTEIN DASA"/>
    <property type="match status" value="1"/>
</dbReference>
<dbReference type="SUPFAM" id="SSF53850">
    <property type="entry name" value="Periplasmic binding protein-like II"/>
    <property type="match status" value="1"/>
</dbReference>
<comment type="caution">
    <text evidence="1">The sequence shown here is derived from an EMBL/GenBank/DDBJ whole genome shotgun (WGS) entry which is preliminary data.</text>
</comment>
<organism evidence="1 2">
    <name type="scientific">Candidatus Eisenbergiella merdavium</name>
    <dbReference type="NCBI Taxonomy" id="2838551"/>
    <lineage>
        <taxon>Bacteria</taxon>
        <taxon>Bacillati</taxon>
        <taxon>Bacillota</taxon>
        <taxon>Clostridia</taxon>
        <taxon>Lachnospirales</taxon>
        <taxon>Lachnospiraceae</taxon>
        <taxon>Eisenbergiella</taxon>
    </lineage>
</organism>
<evidence type="ECO:0008006" key="3">
    <source>
        <dbReference type="Google" id="ProtNLM"/>
    </source>
</evidence>
<accession>A0A9D2SSI0</accession>
<dbReference type="Proteomes" id="UP000823891">
    <property type="component" value="Unassembled WGS sequence"/>
</dbReference>